<evidence type="ECO:0000256" key="4">
    <source>
        <dbReference type="PROSITE-ProRule" id="PRU00335"/>
    </source>
</evidence>
<keyword evidence="1" id="KW-0805">Transcription regulation</keyword>
<evidence type="ECO:0000256" key="5">
    <source>
        <dbReference type="SAM" id="MobiDB-lite"/>
    </source>
</evidence>
<dbReference type="OrthoDB" id="8688418at2"/>
<dbReference type="SUPFAM" id="SSF46689">
    <property type="entry name" value="Homeodomain-like"/>
    <property type="match status" value="1"/>
</dbReference>
<dbReference type="InterPro" id="IPR001647">
    <property type="entry name" value="HTH_TetR"/>
</dbReference>
<proteinExistence type="predicted"/>
<feature type="compositionally biased region" description="Low complexity" evidence="5">
    <location>
        <begin position="8"/>
        <end position="20"/>
    </location>
</feature>
<dbReference type="Gene3D" id="1.10.10.60">
    <property type="entry name" value="Homeodomain-like"/>
    <property type="match status" value="1"/>
</dbReference>
<gene>
    <name evidence="7" type="ORF">AFE02nite_15350</name>
</gene>
<dbReference type="PROSITE" id="PS01081">
    <property type="entry name" value="HTH_TETR_1"/>
    <property type="match status" value="1"/>
</dbReference>
<accession>A0A511YX78</accession>
<feature type="region of interest" description="Disordered" evidence="5">
    <location>
        <begin position="1"/>
        <end position="26"/>
    </location>
</feature>
<dbReference type="InterPro" id="IPR023772">
    <property type="entry name" value="DNA-bd_HTH_TetR-type_CS"/>
</dbReference>
<comment type="caution">
    <text evidence="7">The sequence shown here is derived from an EMBL/GenBank/DDBJ whole genome shotgun (WGS) entry which is preliminary data.</text>
</comment>
<evidence type="ECO:0000256" key="1">
    <source>
        <dbReference type="ARBA" id="ARBA00023015"/>
    </source>
</evidence>
<dbReference type="PANTHER" id="PTHR30055:SF238">
    <property type="entry name" value="MYCOFACTOCIN BIOSYNTHESIS TRANSCRIPTIONAL REGULATOR MFTR-RELATED"/>
    <property type="match status" value="1"/>
</dbReference>
<organism evidence="7 8">
    <name type="scientific">Actinotalea fermentans</name>
    <dbReference type="NCBI Taxonomy" id="43671"/>
    <lineage>
        <taxon>Bacteria</taxon>
        <taxon>Bacillati</taxon>
        <taxon>Actinomycetota</taxon>
        <taxon>Actinomycetes</taxon>
        <taxon>Micrococcales</taxon>
        <taxon>Cellulomonadaceae</taxon>
        <taxon>Actinotalea</taxon>
    </lineage>
</organism>
<reference evidence="7 8" key="1">
    <citation type="submission" date="2019-07" db="EMBL/GenBank/DDBJ databases">
        <title>Whole genome shotgun sequence of Actinotalea fermentans NBRC 105374.</title>
        <authorList>
            <person name="Hosoyama A."/>
            <person name="Uohara A."/>
            <person name="Ohji S."/>
            <person name="Ichikawa N."/>
        </authorList>
    </citation>
    <scope>NUCLEOTIDE SEQUENCE [LARGE SCALE GENOMIC DNA]</scope>
    <source>
        <strain evidence="7 8">NBRC 105374</strain>
    </source>
</reference>
<dbReference type="PROSITE" id="PS50977">
    <property type="entry name" value="HTH_TETR_2"/>
    <property type="match status" value="1"/>
</dbReference>
<protein>
    <submittedName>
        <fullName evidence="7">TetR family transcriptional regulator</fullName>
    </submittedName>
</protein>
<dbReference type="PRINTS" id="PR00455">
    <property type="entry name" value="HTHTETR"/>
</dbReference>
<sequence>MIEERSADPTPADAPPTGAGLRERKKHATRVALRRAALTLAVERGPEHVTVDDIAAAAGVSPRTFFNYFASKEDALVGEHTERFAAFRELLLARPDDEPPLVAVGAAVAEYLRGIELDREVWALRRGLVERHPELLPRVLGANANAERELAHAIAERAGLAGAGAEDMYPTLVAAVTITAVRVAMLRAACTDTERAPADVVSEAFAALAAGLPAPSRG</sequence>
<dbReference type="Proteomes" id="UP000321484">
    <property type="component" value="Unassembled WGS sequence"/>
</dbReference>
<dbReference type="PANTHER" id="PTHR30055">
    <property type="entry name" value="HTH-TYPE TRANSCRIPTIONAL REGULATOR RUTR"/>
    <property type="match status" value="1"/>
</dbReference>
<dbReference type="Pfam" id="PF17754">
    <property type="entry name" value="TetR_C_14"/>
    <property type="match status" value="1"/>
</dbReference>
<dbReference type="InterPro" id="IPR050109">
    <property type="entry name" value="HTH-type_TetR-like_transc_reg"/>
</dbReference>
<keyword evidence="3" id="KW-0804">Transcription</keyword>
<evidence type="ECO:0000259" key="6">
    <source>
        <dbReference type="PROSITE" id="PS50977"/>
    </source>
</evidence>
<dbReference type="GO" id="GO:0003700">
    <property type="term" value="F:DNA-binding transcription factor activity"/>
    <property type="evidence" value="ECO:0007669"/>
    <property type="project" value="TreeGrafter"/>
</dbReference>
<dbReference type="AlphaFoldDB" id="A0A511YX78"/>
<dbReference type="InterPro" id="IPR041347">
    <property type="entry name" value="MftR_C"/>
</dbReference>
<feature type="DNA-binding region" description="H-T-H motif" evidence="4">
    <location>
        <begin position="50"/>
        <end position="69"/>
    </location>
</feature>
<evidence type="ECO:0000313" key="7">
    <source>
        <dbReference type="EMBL" id="GEN79801.1"/>
    </source>
</evidence>
<name>A0A511YX78_9CELL</name>
<evidence type="ECO:0000313" key="8">
    <source>
        <dbReference type="Proteomes" id="UP000321484"/>
    </source>
</evidence>
<keyword evidence="2 4" id="KW-0238">DNA-binding</keyword>
<evidence type="ECO:0000256" key="2">
    <source>
        <dbReference type="ARBA" id="ARBA00023125"/>
    </source>
</evidence>
<dbReference type="RefSeq" id="WP_052113626.1">
    <property type="nucleotide sequence ID" value="NZ_BJYK01000004.1"/>
</dbReference>
<dbReference type="EMBL" id="BJYK01000004">
    <property type="protein sequence ID" value="GEN79801.1"/>
    <property type="molecule type" value="Genomic_DNA"/>
</dbReference>
<dbReference type="GO" id="GO:0000976">
    <property type="term" value="F:transcription cis-regulatory region binding"/>
    <property type="evidence" value="ECO:0007669"/>
    <property type="project" value="TreeGrafter"/>
</dbReference>
<evidence type="ECO:0000256" key="3">
    <source>
        <dbReference type="ARBA" id="ARBA00023163"/>
    </source>
</evidence>
<dbReference type="Pfam" id="PF00440">
    <property type="entry name" value="TetR_N"/>
    <property type="match status" value="1"/>
</dbReference>
<dbReference type="Gene3D" id="1.10.357.10">
    <property type="entry name" value="Tetracycline Repressor, domain 2"/>
    <property type="match status" value="1"/>
</dbReference>
<keyword evidence="8" id="KW-1185">Reference proteome</keyword>
<dbReference type="InterPro" id="IPR009057">
    <property type="entry name" value="Homeodomain-like_sf"/>
</dbReference>
<feature type="domain" description="HTH tetR-type" evidence="6">
    <location>
        <begin position="27"/>
        <end position="87"/>
    </location>
</feature>